<dbReference type="Proteomes" id="UP000253495">
    <property type="component" value="Unassembled WGS sequence"/>
</dbReference>
<accession>A0A368W2Y3</accession>
<dbReference type="EMBL" id="QPJC01000001">
    <property type="protein sequence ID" value="RCW47043.1"/>
    <property type="molecule type" value="Genomic_DNA"/>
</dbReference>
<name>A0A368W2Y3_9ACTN</name>
<protein>
    <submittedName>
        <fullName evidence="2">Uncharacterized protein</fullName>
    </submittedName>
</protein>
<keyword evidence="1" id="KW-0472">Membrane</keyword>
<evidence type="ECO:0000313" key="2">
    <source>
        <dbReference type="EMBL" id="RCW47043.1"/>
    </source>
</evidence>
<sequence length="36" mass="4186">MELIDFLHYGLVSLVGLAALATIWFAFYVVYRLHQD</sequence>
<keyword evidence="1" id="KW-1133">Transmembrane helix</keyword>
<proteinExistence type="predicted"/>
<comment type="caution">
    <text evidence="2">The sequence shown here is derived from an EMBL/GenBank/DDBJ whole genome shotgun (WGS) entry which is preliminary data.</text>
</comment>
<gene>
    <name evidence="2" type="ORF">DFQ14_101387</name>
</gene>
<organism evidence="2 3">
    <name type="scientific">Halopolyspora algeriensis</name>
    <dbReference type="NCBI Taxonomy" id="1500506"/>
    <lineage>
        <taxon>Bacteria</taxon>
        <taxon>Bacillati</taxon>
        <taxon>Actinomycetota</taxon>
        <taxon>Actinomycetes</taxon>
        <taxon>Actinomycetes incertae sedis</taxon>
        <taxon>Halopolyspora</taxon>
    </lineage>
</organism>
<dbReference type="AlphaFoldDB" id="A0A368W2Y3"/>
<keyword evidence="1" id="KW-0812">Transmembrane</keyword>
<evidence type="ECO:0000313" key="3">
    <source>
        <dbReference type="Proteomes" id="UP000253495"/>
    </source>
</evidence>
<keyword evidence="3" id="KW-1185">Reference proteome</keyword>
<reference evidence="2 3" key="1">
    <citation type="submission" date="2018-07" db="EMBL/GenBank/DDBJ databases">
        <title>Genomic Encyclopedia of Type Strains, Phase III (KMG-III): the genomes of soil and plant-associated and newly described type strains.</title>
        <authorList>
            <person name="Whitman W."/>
        </authorList>
    </citation>
    <scope>NUCLEOTIDE SEQUENCE [LARGE SCALE GENOMIC DNA]</scope>
    <source>
        <strain evidence="2 3">CECT 8575</strain>
    </source>
</reference>
<feature type="transmembrane region" description="Helical" evidence="1">
    <location>
        <begin position="6"/>
        <end position="31"/>
    </location>
</feature>
<evidence type="ECO:0000256" key="1">
    <source>
        <dbReference type="SAM" id="Phobius"/>
    </source>
</evidence>